<gene>
    <name evidence="2" type="ORF">O181_069932</name>
</gene>
<feature type="region of interest" description="Disordered" evidence="1">
    <location>
        <begin position="120"/>
        <end position="145"/>
    </location>
</feature>
<feature type="compositionally biased region" description="Polar residues" evidence="1">
    <location>
        <begin position="130"/>
        <end position="145"/>
    </location>
</feature>
<proteinExistence type="predicted"/>
<feature type="compositionally biased region" description="Polar residues" evidence="1">
    <location>
        <begin position="49"/>
        <end position="58"/>
    </location>
</feature>
<dbReference type="AlphaFoldDB" id="A0A9Q3I7S0"/>
<evidence type="ECO:0000256" key="1">
    <source>
        <dbReference type="SAM" id="MobiDB-lite"/>
    </source>
</evidence>
<feature type="compositionally biased region" description="Basic and acidic residues" evidence="1">
    <location>
        <begin position="59"/>
        <end position="69"/>
    </location>
</feature>
<keyword evidence="3" id="KW-1185">Reference proteome</keyword>
<reference evidence="2" key="1">
    <citation type="submission" date="2021-03" db="EMBL/GenBank/DDBJ databases">
        <title>Draft genome sequence of rust myrtle Austropuccinia psidii MF-1, a brazilian biotype.</title>
        <authorList>
            <person name="Quecine M.C."/>
            <person name="Pachon D.M.R."/>
            <person name="Bonatelli M.L."/>
            <person name="Correr F.H."/>
            <person name="Franceschini L.M."/>
            <person name="Leite T.F."/>
            <person name="Margarido G.R.A."/>
            <person name="Almeida C.A."/>
            <person name="Ferrarezi J.A."/>
            <person name="Labate C.A."/>
        </authorList>
    </citation>
    <scope>NUCLEOTIDE SEQUENCE</scope>
    <source>
        <strain evidence="2">MF-1</strain>
    </source>
</reference>
<evidence type="ECO:0000313" key="2">
    <source>
        <dbReference type="EMBL" id="MBW0530217.1"/>
    </source>
</evidence>
<organism evidence="2 3">
    <name type="scientific">Austropuccinia psidii MF-1</name>
    <dbReference type="NCBI Taxonomy" id="1389203"/>
    <lineage>
        <taxon>Eukaryota</taxon>
        <taxon>Fungi</taxon>
        <taxon>Dikarya</taxon>
        <taxon>Basidiomycota</taxon>
        <taxon>Pucciniomycotina</taxon>
        <taxon>Pucciniomycetes</taxon>
        <taxon>Pucciniales</taxon>
        <taxon>Sphaerophragmiaceae</taxon>
        <taxon>Austropuccinia</taxon>
    </lineage>
</organism>
<sequence>MGFKRQKKNPPNPLQQETPIPCMPHKKTMPKWTTGPSGTQWLEDLFWGPSQSSKSQVPSHEDPLMHEPEPEVPPMKFMEETFARPTTPHSVIIINNTPVSSPLNLPLPLLPWRFQLPPPLAPSSPHSHNEAQQEFTDLQPTQMIP</sequence>
<feature type="region of interest" description="Disordered" evidence="1">
    <location>
        <begin position="1"/>
        <end position="72"/>
    </location>
</feature>
<name>A0A9Q3I7S0_9BASI</name>
<comment type="caution">
    <text evidence="2">The sequence shown here is derived from an EMBL/GenBank/DDBJ whole genome shotgun (WGS) entry which is preliminary data.</text>
</comment>
<accession>A0A9Q3I7S0</accession>
<protein>
    <submittedName>
        <fullName evidence="2">Uncharacterized protein</fullName>
    </submittedName>
</protein>
<dbReference type="Proteomes" id="UP000765509">
    <property type="component" value="Unassembled WGS sequence"/>
</dbReference>
<dbReference type="EMBL" id="AVOT02035803">
    <property type="protein sequence ID" value="MBW0530217.1"/>
    <property type="molecule type" value="Genomic_DNA"/>
</dbReference>
<evidence type="ECO:0000313" key="3">
    <source>
        <dbReference type="Proteomes" id="UP000765509"/>
    </source>
</evidence>